<reference evidence="1 2" key="1">
    <citation type="journal article" date="2007" name="Virus Genes">
        <title>Complete genomic sequence of Dracaena mottle virus, a distinct badnavirus.</title>
        <authorList>
            <person name="Su L."/>
            <person name="Gao S."/>
            <person name="Huang Y."/>
            <person name="Ji C."/>
            <person name="Wang D."/>
            <person name="Ma Y."/>
            <person name="Fang R."/>
            <person name="Chen X."/>
        </authorList>
    </citation>
    <scope>NUCLEOTIDE SEQUENCE [LARGE SCALE GENOMIC DNA]</scope>
</reference>
<evidence type="ECO:0000313" key="1">
    <source>
        <dbReference type="EMBL" id="ABE77348.1"/>
    </source>
</evidence>
<proteinExistence type="predicted"/>
<dbReference type="EMBL" id="DQ473478">
    <property type="protein sequence ID" value="ABE77348.1"/>
    <property type="molecule type" value="Genomic_DNA"/>
</dbReference>
<dbReference type="GeneID" id="5142279"/>
<evidence type="ECO:0000313" key="2">
    <source>
        <dbReference type="Proteomes" id="UP000204139"/>
    </source>
</evidence>
<keyword evidence="2" id="KW-1185">Reference proteome</keyword>
<dbReference type="KEGG" id="vg:5142279"/>
<sequence>MVFRKTSGSILCAPMVFRKTSGSILCAPMVFSKTSGSLSFVADISRPLVSFRRVSRPSLTTAHLTRGRKAETNTFSALARRESVRIPYETTPFAFVDAFL</sequence>
<organism evidence="1 2">
    <name type="scientific">Dracaena mottle virus</name>
    <dbReference type="NCBI Taxonomy" id="380669"/>
    <lineage>
        <taxon>Viruses</taxon>
        <taxon>Riboviria</taxon>
        <taxon>Pararnavirae</taxon>
        <taxon>Artverviricota</taxon>
        <taxon>Revtraviricetes</taxon>
        <taxon>Ortervirales</taxon>
        <taxon>Caulimoviridae</taxon>
        <taxon>Badnavirus</taxon>
        <taxon>Badnavirus maculadracaenae</taxon>
    </lineage>
</organism>
<dbReference type="RefSeq" id="YP_610969.1">
    <property type="nucleotide sequence ID" value="NC_008034.1"/>
</dbReference>
<name>Q1KLC9_9VIRU</name>
<protein>
    <submittedName>
        <fullName evidence="1">Uncharacterized protein</fullName>
    </submittedName>
</protein>
<dbReference type="Proteomes" id="UP000204139">
    <property type="component" value="Segment"/>
</dbReference>
<accession>Q1KLC9</accession>